<accession>A0AAE0C7Y7</accession>
<dbReference type="EMBL" id="LGRX02027573">
    <property type="protein sequence ID" value="KAK3249170.1"/>
    <property type="molecule type" value="Genomic_DNA"/>
</dbReference>
<reference evidence="3 4" key="1">
    <citation type="journal article" date="2015" name="Genome Biol. Evol.">
        <title>Comparative Genomics of a Bacterivorous Green Alga Reveals Evolutionary Causalities and Consequences of Phago-Mixotrophic Mode of Nutrition.</title>
        <authorList>
            <person name="Burns J.A."/>
            <person name="Paasch A."/>
            <person name="Narechania A."/>
            <person name="Kim E."/>
        </authorList>
    </citation>
    <scope>NUCLEOTIDE SEQUENCE [LARGE SCALE GENOMIC DNA]</scope>
    <source>
        <strain evidence="3 4">PLY_AMNH</strain>
    </source>
</reference>
<dbReference type="Proteomes" id="UP001190700">
    <property type="component" value="Unassembled WGS sequence"/>
</dbReference>
<keyword evidence="4" id="KW-1185">Reference proteome</keyword>
<dbReference type="InterPro" id="IPR005123">
    <property type="entry name" value="Oxoglu/Fe-dep_dioxygenase_dom"/>
</dbReference>
<dbReference type="AlphaFoldDB" id="A0AAE0C7Y7"/>
<evidence type="ECO:0000313" key="3">
    <source>
        <dbReference type="EMBL" id="KAK3249170.1"/>
    </source>
</evidence>
<comment type="similarity">
    <text evidence="1">Belongs to the alkB family.</text>
</comment>
<evidence type="ECO:0000259" key="2">
    <source>
        <dbReference type="PROSITE" id="PS51471"/>
    </source>
</evidence>
<dbReference type="InterPro" id="IPR032854">
    <property type="entry name" value="ALKBH3"/>
</dbReference>
<dbReference type="PANTHER" id="PTHR31212">
    <property type="entry name" value="ALPHA-KETOGLUTARATE-DEPENDENT DIOXYGENASE ALKB HOMOLOG 3"/>
    <property type="match status" value="1"/>
</dbReference>
<dbReference type="SUPFAM" id="SSF51197">
    <property type="entry name" value="Clavaminate synthase-like"/>
    <property type="match status" value="1"/>
</dbReference>
<dbReference type="Gene3D" id="2.60.120.590">
    <property type="entry name" value="Alpha-ketoglutarate-dependent dioxygenase AlkB-like"/>
    <property type="match status" value="1"/>
</dbReference>
<comment type="caution">
    <text evidence="3">The sequence shown here is derived from an EMBL/GenBank/DDBJ whole genome shotgun (WGS) entry which is preliminary data.</text>
</comment>
<dbReference type="InterPro" id="IPR027450">
    <property type="entry name" value="AlkB-like"/>
</dbReference>
<proteinExistence type="inferred from homology"/>
<evidence type="ECO:0000313" key="4">
    <source>
        <dbReference type="Proteomes" id="UP001190700"/>
    </source>
</evidence>
<dbReference type="Pfam" id="PF13532">
    <property type="entry name" value="2OG-FeII_Oxy_2"/>
    <property type="match status" value="1"/>
</dbReference>
<dbReference type="InterPro" id="IPR037151">
    <property type="entry name" value="AlkB-like_sf"/>
</dbReference>
<dbReference type="PANTHER" id="PTHR31212:SF4">
    <property type="entry name" value="ALPHA-KETOGLUTARATE-DEPENDENT DIOXYGENASE ALKB HOMOLOG 3"/>
    <property type="match status" value="1"/>
</dbReference>
<dbReference type="GO" id="GO:0051213">
    <property type="term" value="F:dioxygenase activity"/>
    <property type="evidence" value="ECO:0007669"/>
    <property type="project" value="InterPro"/>
</dbReference>
<dbReference type="GO" id="GO:0006307">
    <property type="term" value="P:DNA alkylation repair"/>
    <property type="evidence" value="ECO:0007669"/>
    <property type="project" value="InterPro"/>
</dbReference>
<name>A0AAE0C7Y7_9CHLO</name>
<sequence>MTLKQVLESERIFLSSSSWYIHAPRYFEIESSVFEELWDVRDSCEAQFYRMFGKRVRVPRRQGLFAEQSLAYKFSGLTIPSKPITMHPFMKTLLDSVTDTHNAVFVNWYENGKDYVSAHSDDERDLVEGNCIISVSLNATRTFRIRSNKRGAYSFAGDKLDIELGDGDVFVMGGNFQKEFVHEVPKKPIMIGDPRRINFTLRGMVADRDACSVNKRKRSG</sequence>
<feature type="domain" description="Fe2OG dioxygenase" evidence="2">
    <location>
        <begin position="100"/>
        <end position="205"/>
    </location>
</feature>
<protein>
    <recommendedName>
        <fullName evidence="2">Fe2OG dioxygenase domain-containing protein</fullName>
    </recommendedName>
</protein>
<gene>
    <name evidence="3" type="ORF">CYMTET_41433</name>
</gene>
<organism evidence="3 4">
    <name type="scientific">Cymbomonas tetramitiformis</name>
    <dbReference type="NCBI Taxonomy" id="36881"/>
    <lineage>
        <taxon>Eukaryota</taxon>
        <taxon>Viridiplantae</taxon>
        <taxon>Chlorophyta</taxon>
        <taxon>Pyramimonadophyceae</taxon>
        <taxon>Pyramimonadales</taxon>
        <taxon>Pyramimonadaceae</taxon>
        <taxon>Cymbomonas</taxon>
    </lineage>
</organism>
<dbReference type="PROSITE" id="PS51471">
    <property type="entry name" value="FE2OG_OXY"/>
    <property type="match status" value="1"/>
</dbReference>
<evidence type="ECO:0000256" key="1">
    <source>
        <dbReference type="ARBA" id="ARBA00007879"/>
    </source>
</evidence>